<name>A0ABU0CRZ0_9BACI</name>
<keyword evidence="1 2" id="KW-0963">Cytoplasm</keyword>
<evidence type="ECO:0000313" key="3">
    <source>
        <dbReference type="EMBL" id="MDQ0339191.1"/>
    </source>
</evidence>
<dbReference type="InterPro" id="IPR016979">
    <property type="entry name" value="DUF2129"/>
</dbReference>
<dbReference type="RefSeq" id="WP_307338778.1">
    <property type="nucleotide sequence ID" value="NZ_JAUSUQ010000006.1"/>
</dbReference>
<protein>
    <recommendedName>
        <fullName evidence="2">UPF0298 protein J2S00_001977</fullName>
    </recommendedName>
</protein>
<dbReference type="NCBIfam" id="NF002777">
    <property type="entry name" value="PRK02886.1"/>
    <property type="match status" value="1"/>
</dbReference>
<reference evidence="3 4" key="1">
    <citation type="submission" date="2023-07" db="EMBL/GenBank/DDBJ databases">
        <title>Genomic Encyclopedia of Type Strains, Phase IV (KMG-IV): sequencing the most valuable type-strain genomes for metagenomic binning, comparative biology and taxonomic classification.</title>
        <authorList>
            <person name="Goeker M."/>
        </authorList>
    </citation>
    <scope>NUCLEOTIDE SEQUENCE [LARGE SCALE GENOMIC DNA]</scope>
    <source>
        <strain evidence="3 4">DSM 17740</strain>
    </source>
</reference>
<dbReference type="EMBL" id="JAUSUQ010000006">
    <property type="protein sequence ID" value="MDQ0339191.1"/>
    <property type="molecule type" value="Genomic_DNA"/>
</dbReference>
<comment type="similarity">
    <text evidence="2">Belongs to the UPF0298 family.</text>
</comment>
<organism evidence="3 4">
    <name type="scientific">Caldalkalibacillus uzonensis</name>
    <dbReference type="NCBI Taxonomy" id="353224"/>
    <lineage>
        <taxon>Bacteria</taxon>
        <taxon>Bacillati</taxon>
        <taxon>Bacillota</taxon>
        <taxon>Bacilli</taxon>
        <taxon>Bacillales</taxon>
        <taxon>Bacillaceae</taxon>
        <taxon>Caldalkalibacillus</taxon>
    </lineage>
</organism>
<sequence length="90" mass="11067">MFVRKRGLAVWLNQVKMARHLRKFGNVHYVSRRMRYVILYVDENKVQDMIAKLNRLNYVKRVEPSHRHELRLEFQSKADKAEEYDYQSRI</sequence>
<dbReference type="Proteomes" id="UP001232445">
    <property type="component" value="Unassembled WGS sequence"/>
</dbReference>
<evidence type="ECO:0000256" key="1">
    <source>
        <dbReference type="ARBA" id="ARBA00022490"/>
    </source>
</evidence>
<accession>A0ABU0CRZ0</accession>
<comment type="caution">
    <text evidence="3">The sequence shown here is derived from an EMBL/GenBank/DDBJ whole genome shotgun (WGS) entry which is preliminary data.</text>
</comment>
<comment type="subcellular location">
    <subcellularLocation>
        <location evidence="2">Cytoplasm</location>
    </subcellularLocation>
</comment>
<dbReference type="HAMAP" id="MF_01126">
    <property type="entry name" value="UPF0298"/>
    <property type="match status" value="1"/>
</dbReference>
<dbReference type="Pfam" id="PF09902">
    <property type="entry name" value="DUF2129"/>
    <property type="match status" value="1"/>
</dbReference>
<evidence type="ECO:0000313" key="4">
    <source>
        <dbReference type="Proteomes" id="UP001232445"/>
    </source>
</evidence>
<gene>
    <name evidence="3" type="ORF">J2S00_001977</name>
</gene>
<dbReference type="PIRSF" id="PIRSF031653">
    <property type="entry name" value="UCP031653"/>
    <property type="match status" value="1"/>
</dbReference>
<evidence type="ECO:0000256" key="2">
    <source>
        <dbReference type="HAMAP-Rule" id="MF_01126"/>
    </source>
</evidence>
<proteinExistence type="inferred from homology"/>
<keyword evidence="4" id="KW-1185">Reference proteome</keyword>